<comment type="pathway">
    <text evidence="1 7">Amino-acid biosynthesis; L-proline biosynthesis; L-glutamate 5-semialdehyde from L-glutamate: step 2/2.</text>
</comment>
<dbReference type="AlphaFoldDB" id="A0A1V5ML54"/>
<keyword evidence="4 7" id="KW-0521">NADP</keyword>
<evidence type="ECO:0000256" key="2">
    <source>
        <dbReference type="ARBA" id="ARBA00022605"/>
    </source>
</evidence>
<comment type="catalytic activity">
    <reaction evidence="6 7">
        <text>L-glutamate 5-semialdehyde + phosphate + NADP(+) = L-glutamyl 5-phosphate + NADPH + H(+)</text>
        <dbReference type="Rhea" id="RHEA:19541"/>
        <dbReference type="ChEBI" id="CHEBI:15378"/>
        <dbReference type="ChEBI" id="CHEBI:43474"/>
        <dbReference type="ChEBI" id="CHEBI:57783"/>
        <dbReference type="ChEBI" id="CHEBI:58066"/>
        <dbReference type="ChEBI" id="CHEBI:58274"/>
        <dbReference type="ChEBI" id="CHEBI:58349"/>
        <dbReference type="EC" id="1.2.1.41"/>
    </reaction>
</comment>
<protein>
    <recommendedName>
        <fullName evidence="7">Gamma-glutamyl phosphate reductase</fullName>
        <shortName evidence="7">GPR</shortName>
        <ecNumber evidence="7">1.2.1.41</ecNumber>
    </recommendedName>
    <alternativeName>
        <fullName evidence="7">Glutamate-5-semialdehyde dehydrogenase</fullName>
    </alternativeName>
    <alternativeName>
        <fullName evidence="7">Glutamyl-gamma-semialdehyde dehydrogenase</fullName>
        <shortName evidence="7">GSA dehydrogenase</shortName>
    </alternativeName>
</protein>
<dbReference type="FunFam" id="3.40.309.10:FF:000006">
    <property type="entry name" value="Gamma-glutamyl phosphate reductase"/>
    <property type="match status" value="1"/>
</dbReference>
<accession>A0A1V5ML54</accession>
<evidence type="ECO:0000256" key="1">
    <source>
        <dbReference type="ARBA" id="ARBA00004985"/>
    </source>
</evidence>
<feature type="domain" description="Aldehyde dehydrogenase" evidence="8">
    <location>
        <begin position="43"/>
        <end position="283"/>
    </location>
</feature>
<dbReference type="Gene3D" id="3.40.605.10">
    <property type="entry name" value="Aldehyde Dehydrogenase, Chain A, domain 1"/>
    <property type="match status" value="1"/>
</dbReference>
<dbReference type="InterPro" id="IPR016161">
    <property type="entry name" value="Ald_DH/histidinol_DH"/>
</dbReference>
<evidence type="ECO:0000256" key="4">
    <source>
        <dbReference type="ARBA" id="ARBA00022857"/>
    </source>
</evidence>
<dbReference type="Pfam" id="PF00171">
    <property type="entry name" value="Aldedh"/>
    <property type="match status" value="2"/>
</dbReference>
<dbReference type="NCBIfam" id="NF001221">
    <property type="entry name" value="PRK00197.1"/>
    <property type="match status" value="1"/>
</dbReference>
<evidence type="ECO:0000256" key="7">
    <source>
        <dbReference type="HAMAP-Rule" id="MF_00412"/>
    </source>
</evidence>
<reference evidence="9" key="1">
    <citation type="submission" date="2017-02" db="EMBL/GenBank/DDBJ databases">
        <title>Delving into the versatile metabolic prowess of the omnipresent phylum Bacteroidetes.</title>
        <authorList>
            <person name="Nobu M.K."/>
            <person name="Mei R."/>
            <person name="Narihiro T."/>
            <person name="Kuroda K."/>
            <person name="Liu W.-T."/>
        </authorList>
    </citation>
    <scope>NUCLEOTIDE SEQUENCE</scope>
    <source>
        <strain evidence="9">ADurb.Bin417</strain>
    </source>
</reference>
<comment type="caution">
    <text evidence="9">The sequence shown here is derived from an EMBL/GenBank/DDBJ whole genome shotgun (WGS) entry which is preliminary data.</text>
</comment>
<dbReference type="GO" id="GO:0004350">
    <property type="term" value="F:glutamate-5-semialdehyde dehydrogenase activity"/>
    <property type="evidence" value="ECO:0007669"/>
    <property type="project" value="UniProtKB-UniRule"/>
</dbReference>
<proteinExistence type="inferred from homology"/>
<evidence type="ECO:0000256" key="6">
    <source>
        <dbReference type="ARBA" id="ARBA00049024"/>
    </source>
</evidence>
<dbReference type="GO" id="GO:0050661">
    <property type="term" value="F:NADP binding"/>
    <property type="evidence" value="ECO:0007669"/>
    <property type="project" value="InterPro"/>
</dbReference>
<dbReference type="GO" id="GO:0055129">
    <property type="term" value="P:L-proline biosynthetic process"/>
    <property type="evidence" value="ECO:0007669"/>
    <property type="project" value="UniProtKB-UniRule"/>
</dbReference>
<dbReference type="UniPathway" id="UPA00098">
    <property type="reaction ID" value="UER00360"/>
</dbReference>
<keyword evidence="3 7" id="KW-0641">Proline biosynthesis</keyword>
<evidence type="ECO:0000256" key="3">
    <source>
        <dbReference type="ARBA" id="ARBA00022650"/>
    </source>
</evidence>
<dbReference type="PIRSF" id="PIRSF000151">
    <property type="entry name" value="GPR"/>
    <property type="match status" value="1"/>
</dbReference>
<dbReference type="Gene3D" id="3.40.309.10">
    <property type="entry name" value="Aldehyde Dehydrogenase, Chain A, domain 2"/>
    <property type="match status" value="1"/>
</dbReference>
<dbReference type="EMBL" id="MWAK01000013">
    <property type="protein sequence ID" value="OPZ93660.1"/>
    <property type="molecule type" value="Genomic_DNA"/>
</dbReference>
<dbReference type="GO" id="GO:0005737">
    <property type="term" value="C:cytoplasm"/>
    <property type="evidence" value="ECO:0007669"/>
    <property type="project" value="UniProtKB-SubCell"/>
</dbReference>
<dbReference type="SUPFAM" id="SSF53720">
    <property type="entry name" value="ALDH-like"/>
    <property type="match status" value="1"/>
</dbReference>
<evidence type="ECO:0000313" key="9">
    <source>
        <dbReference type="EMBL" id="OPZ93660.1"/>
    </source>
</evidence>
<comment type="function">
    <text evidence="7">Catalyzes the NADPH-dependent reduction of L-glutamate 5-phosphate into L-glutamate 5-semialdehyde and phosphate. The product spontaneously undergoes cyclization to form 1-pyrroline-5-carboxylate.</text>
</comment>
<dbReference type="NCBIfam" id="TIGR00407">
    <property type="entry name" value="proA"/>
    <property type="match status" value="1"/>
</dbReference>
<dbReference type="InterPro" id="IPR016162">
    <property type="entry name" value="Ald_DH_N"/>
</dbReference>
<dbReference type="InterPro" id="IPR012134">
    <property type="entry name" value="Glu-5-SA_DH"/>
</dbReference>
<dbReference type="InterPro" id="IPR015590">
    <property type="entry name" value="Aldehyde_DH_dom"/>
</dbReference>
<evidence type="ECO:0000259" key="8">
    <source>
        <dbReference type="Pfam" id="PF00171"/>
    </source>
</evidence>
<dbReference type="PANTHER" id="PTHR11063">
    <property type="entry name" value="GLUTAMATE SEMIALDEHYDE DEHYDROGENASE"/>
    <property type="match status" value="1"/>
</dbReference>
<organism evidence="9">
    <name type="scientific">candidate division TA06 bacterium ADurb.Bin417</name>
    <dbReference type="NCBI Taxonomy" id="1852828"/>
    <lineage>
        <taxon>Bacteria</taxon>
        <taxon>Bacteria division TA06</taxon>
    </lineage>
</organism>
<dbReference type="InterPro" id="IPR016163">
    <property type="entry name" value="Ald_DH_C"/>
</dbReference>
<keyword evidence="2 7" id="KW-0028">Amino-acid biosynthesis</keyword>
<dbReference type="PANTHER" id="PTHR11063:SF8">
    <property type="entry name" value="DELTA-1-PYRROLINE-5-CARBOXYLATE SYNTHASE"/>
    <property type="match status" value="1"/>
</dbReference>
<feature type="domain" description="Aldehyde dehydrogenase" evidence="8">
    <location>
        <begin position="319"/>
        <end position="381"/>
    </location>
</feature>
<evidence type="ECO:0000256" key="5">
    <source>
        <dbReference type="ARBA" id="ARBA00023002"/>
    </source>
</evidence>
<keyword evidence="7" id="KW-0963">Cytoplasm</keyword>
<dbReference type="InterPro" id="IPR000965">
    <property type="entry name" value="GPR_dom"/>
</dbReference>
<gene>
    <name evidence="9" type="primary">proA_1</name>
    <name evidence="7" type="synonym">proA</name>
    <name evidence="9" type="ORF">BWY73_00192</name>
</gene>
<dbReference type="HAMAP" id="MF_00412">
    <property type="entry name" value="ProA"/>
    <property type="match status" value="1"/>
</dbReference>
<name>A0A1V5ML54_UNCT6</name>
<dbReference type="EC" id="1.2.1.41" evidence="7"/>
<dbReference type="Proteomes" id="UP000485484">
    <property type="component" value="Unassembled WGS sequence"/>
</dbReference>
<sequence>MDELEKEIGEKVRACRASGRKLAVAEVGSRNRCLAELRTLLAAAGAEILAANRRDVAAAETAGRNQAYLDRLRLSESRLERLARSLDEVAALPDPLNQVRWETARPNGLRIRQVSTPIGVIAIIYESRPDVTIEAAALCLKSGNAVVLKDGSNSLDSNGVFEALLHRALRAAGLLPEAVYLVKSREHRAVDFLLSRTEDLDLVIPRGGEGLIRTVVEKSRVPVIKHYKGVCHTYVDRAAEPEMAWTVTFNAKAQRPATCNATETLLVHREIAGSFLPEMGRRFAAGGVRMRGCPETLRLIPGAEPAREDDWGFEFLDLVIAIRVVASLEEAIAWVNRYGTGHSEAIITADPAAAERFLAEVDAAAVYHNASTRFTDGFEFGLGAEIGISTDRIHARGPMGLRELTSYKYLVYGSGQLRS</sequence>
<keyword evidence="5 7" id="KW-0560">Oxidoreductase</keyword>
<comment type="similarity">
    <text evidence="7">Belongs to the gamma-glutamyl phosphate reductase family.</text>
</comment>
<dbReference type="CDD" id="cd07079">
    <property type="entry name" value="ALDH_F18-19_ProA-GPR"/>
    <property type="match status" value="1"/>
</dbReference>
<comment type="subcellular location">
    <subcellularLocation>
        <location evidence="7">Cytoplasm</location>
    </subcellularLocation>
</comment>